<reference evidence="13 15" key="1">
    <citation type="journal article" date="2013" name="Genome Biol.">
        <title>Draft genome of the mountain pine beetle, Dendroctonus ponderosae Hopkins, a major forest pest.</title>
        <authorList>
            <person name="Keeling C.I."/>
            <person name="Yuen M.M."/>
            <person name="Liao N.Y."/>
            <person name="Docking T.R."/>
            <person name="Chan S.K."/>
            <person name="Taylor G.A."/>
            <person name="Palmquist D.L."/>
            <person name="Jackman S.D."/>
            <person name="Nguyen A."/>
            <person name="Li M."/>
            <person name="Henderson H."/>
            <person name="Janes J.K."/>
            <person name="Zhao Y."/>
            <person name="Pandoh P."/>
            <person name="Moore R."/>
            <person name="Sperling F.A."/>
            <person name="Huber D.P."/>
            <person name="Birol I."/>
            <person name="Jones S.J."/>
            <person name="Bohlmann J."/>
        </authorList>
    </citation>
    <scope>NUCLEOTIDE SEQUENCE</scope>
</reference>
<evidence type="ECO:0000256" key="6">
    <source>
        <dbReference type="ARBA" id="ARBA00022825"/>
    </source>
</evidence>
<dbReference type="PROSITE" id="PS51888">
    <property type="entry name" value="CLIP"/>
    <property type="match status" value="1"/>
</dbReference>
<evidence type="ECO:0000256" key="3">
    <source>
        <dbReference type="ARBA" id="ARBA00022670"/>
    </source>
</evidence>
<dbReference type="GO" id="GO:0006508">
    <property type="term" value="P:proteolysis"/>
    <property type="evidence" value="ECO:0007669"/>
    <property type="project" value="UniProtKB-KW"/>
</dbReference>
<dbReference type="InterPro" id="IPR001314">
    <property type="entry name" value="Peptidase_S1A"/>
</dbReference>
<dbReference type="PANTHER" id="PTHR24258">
    <property type="entry name" value="SERINE PROTEASE-RELATED"/>
    <property type="match status" value="1"/>
</dbReference>
<keyword evidence="2" id="KW-0964">Secreted</keyword>
<dbReference type="Gene3D" id="2.40.10.10">
    <property type="entry name" value="Trypsin-like serine proteases"/>
    <property type="match status" value="1"/>
</dbReference>
<feature type="non-terminal residue" evidence="13">
    <location>
        <position position="1"/>
    </location>
</feature>
<dbReference type="EMBL" id="KB740967">
    <property type="protein sequence ID" value="ENN76802.1"/>
    <property type="molecule type" value="Genomic_DNA"/>
</dbReference>
<dbReference type="OrthoDB" id="6339452at2759"/>
<name>N6UDR4_DENPD</name>
<protein>
    <recommendedName>
        <fullName evidence="16">Peptidase S1 domain-containing protein</fullName>
    </recommendedName>
</protein>
<evidence type="ECO:0000256" key="7">
    <source>
        <dbReference type="ARBA" id="ARBA00023157"/>
    </source>
</evidence>
<evidence type="ECO:0000313" key="15">
    <source>
        <dbReference type="Proteomes" id="UP000019118"/>
    </source>
</evidence>
<feature type="domain" description="Peptidase S1" evidence="11">
    <location>
        <begin position="158"/>
        <end position="405"/>
    </location>
</feature>
<dbReference type="FunFam" id="2.40.10.10:FF:000015">
    <property type="entry name" value="Atrial natriuretic peptide-converting enzyme"/>
    <property type="match status" value="1"/>
</dbReference>
<keyword evidence="15" id="KW-1185">Reference proteome</keyword>
<reference evidence="14" key="2">
    <citation type="submission" date="2024-08" db="UniProtKB">
        <authorList>
            <consortium name="EnsemblMetazoa"/>
        </authorList>
    </citation>
    <scope>IDENTIFICATION</scope>
</reference>
<evidence type="ECO:0000256" key="8">
    <source>
        <dbReference type="ARBA" id="ARBA00024195"/>
    </source>
</evidence>
<sequence length="405" mass="44797">MKTDVLLILELFIILCTLGLRAICQEVGEQCTIKSTGESGTCKVYSDCPGIEEQGRLNIAITLCGFYQLIVPVVCCKNKIDTSGPNDLTIGEIGDITFPTDDTEAPLTFRGGPRKSELKCFEYTRAVTDVVHAIPLVANIEPISINVTRCEYNSVALIVGGTPAAAGEFPFMAAIGFPDSRDRPDWRCGGTLISDRFILTAAHCTFTRDGQPRWVRLGALDMERDEESGRAQYDIDRIIVHPEYKFPVKYNDIALISTTTQIQFSKYIRPACLYTKSTFPQKFALATGWGQTDYSAPNSDKLLKVQLNIYDNSVCAKAYQKEINANQHISKGIVGSMLCAGELEGGRDTCLGDSGGPLFITEEENMCKFYIIGITSFGKLCAQENVPALYTRVSEYVQWIENTIW</sequence>
<evidence type="ECO:0000256" key="2">
    <source>
        <dbReference type="ARBA" id="ARBA00022525"/>
    </source>
</evidence>
<dbReference type="OMA" id="YIWEMEN"/>
<dbReference type="CDD" id="cd00190">
    <property type="entry name" value="Tryp_SPc"/>
    <property type="match status" value="1"/>
</dbReference>
<dbReference type="HOGENOM" id="CLU_006842_0_3_1"/>
<evidence type="ECO:0000313" key="13">
    <source>
        <dbReference type="EMBL" id="ENN76802.1"/>
    </source>
</evidence>
<dbReference type="PROSITE" id="PS00134">
    <property type="entry name" value="TRYPSIN_HIS"/>
    <property type="match status" value="1"/>
</dbReference>
<keyword evidence="7" id="KW-1015">Disulfide bond</keyword>
<feature type="domain" description="Clip" evidence="12">
    <location>
        <begin position="30"/>
        <end position="76"/>
    </location>
</feature>
<dbReference type="InterPro" id="IPR001254">
    <property type="entry name" value="Trypsin_dom"/>
</dbReference>
<evidence type="ECO:0000256" key="9">
    <source>
        <dbReference type="RuleBase" id="RU363034"/>
    </source>
</evidence>
<evidence type="ECO:0000256" key="1">
    <source>
        <dbReference type="ARBA" id="ARBA00004613"/>
    </source>
</evidence>
<evidence type="ECO:0000256" key="4">
    <source>
        <dbReference type="ARBA" id="ARBA00022729"/>
    </source>
</evidence>
<comment type="similarity">
    <text evidence="8">Belongs to the peptidase S1 family. CLIP subfamily.</text>
</comment>
<dbReference type="Pfam" id="PF00089">
    <property type="entry name" value="Trypsin"/>
    <property type="match status" value="1"/>
</dbReference>
<evidence type="ECO:0000259" key="12">
    <source>
        <dbReference type="PROSITE" id="PS51888"/>
    </source>
</evidence>
<keyword evidence="3 9" id="KW-0645">Protease</keyword>
<evidence type="ECO:0000313" key="14">
    <source>
        <dbReference type="EnsemblMetazoa" id="XP_019760617.1"/>
    </source>
</evidence>
<feature type="chain" id="PRO_5010972042" description="Peptidase S1 domain-containing protein" evidence="10">
    <location>
        <begin position="20"/>
        <end position="405"/>
    </location>
</feature>
<dbReference type="InterPro" id="IPR033116">
    <property type="entry name" value="TRYPSIN_SER"/>
</dbReference>
<keyword evidence="4 10" id="KW-0732">Signal</keyword>
<dbReference type="PROSITE" id="PS50240">
    <property type="entry name" value="TRYPSIN_DOM"/>
    <property type="match status" value="1"/>
</dbReference>
<proteinExistence type="inferred from homology"/>
<dbReference type="Proteomes" id="UP000019118">
    <property type="component" value="Unassembled WGS sequence"/>
</dbReference>
<evidence type="ECO:0008006" key="16">
    <source>
        <dbReference type="Google" id="ProtNLM"/>
    </source>
</evidence>
<dbReference type="GO" id="GO:0005576">
    <property type="term" value="C:extracellular region"/>
    <property type="evidence" value="ECO:0007669"/>
    <property type="project" value="UniProtKB-SubCell"/>
</dbReference>
<gene>
    <name evidence="14" type="primary">109538022</name>
    <name evidence="13" type="ORF">YQE_06643</name>
</gene>
<keyword evidence="5 9" id="KW-0378">Hydrolase</keyword>
<comment type="subcellular location">
    <subcellularLocation>
        <location evidence="1">Secreted</location>
    </subcellularLocation>
</comment>
<dbReference type="InterPro" id="IPR043504">
    <property type="entry name" value="Peptidase_S1_PA_chymotrypsin"/>
</dbReference>
<organism evidence="13">
    <name type="scientific">Dendroctonus ponderosae</name>
    <name type="common">Mountain pine beetle</name>
    <dbReference type="NCBI Taxonomy" id="77166"/>
    <lineage>
        <taxon>Eukaryota</taxon>
        <taxon>Metazoa</taxon>
        <taxon>Ecdysozoa</taxon>
        <taxon>Arthropoda</taxon>
        <taxon>Hexapoda</taxon>
        <taxon>Insecta</taxon>
        <taxon>Pterygota</taxon>
        <taxon>Neoptera</taxon>
        <taxon>Endopterygota</taxon>
        <taxon>Coleoptera</taxon>
        <taxon>Polyphaga</taxon>
        <taxon>Cucujiformia</taxon>
        <taxon>Curculionidae</taxon>
        <taxon>Scolytinae</taxon>
        <taxon>Dendroctonus</taxon>
    </lineage>
</organism>
<dbReference type="EnsemblMetazoa" id="XM_019905058.1">
    <property type="protein sequence ID" value="XP_019760617.1"/>
    <property type="gene ID" value="LOC109538022"/>
</dbReference>
<keyword evidence="6 9" id="KW-0720">Serine protease</keyword>
<evidence type="ECO:0000256" key="10">
    <source>
        <dbReference type="SAM" id="SignalP"/>
    </source>
</evidence>
<dbReference type="InterPro" id="IPR022700">
    <property type="entry name" value="CLIP"/>
</dbReference>
<evidence type="ECO:0000259" key="11">
    <source>
        <dbReference type="PROSITE" id="PS50240"/>
    </source>
</evidence>
<dbReference type="PRINTS" id="PR00722">
    <property type="entry name" value="CHYMOTRYPSIN"/>
</dbReference>
<dbReference type="InterPro" id="IPR018114">
    <property type="entry name" value="TRYPSIN_HIS"/>
</dbReference>
<dbReference type="PANTHER" id="PTHR24258:SF136">
    <property type="entry name" value="GH06673P-RELATED"/>
    <property type="match status" value="1"/>
</dbReference>
<dbReference type="GO" id="GO:0004252">
    <property type="term" value="F:serine-type endopeptidase activity"/>
    <property type="evidence" value="ECO:0007669"/>
    <property type="project" value="InterPro"/>
</dbReference>
<dbReference type="SMART" id="SM00020">
    <property type="entry name" value="Tryp_SPc"/>
    <property type="match status" value="1"/>
</dbReference>
<dbReference type="SUPFAM" id="SSF50494">
    <property type="entry name" value="Trypsin-like serine proteases"/>
    <property type="match status" value="1"/>
</dbReference>
<dbReference type="InterPro" id="IPR009003">
    <property type="entry name" value="Peptidase_S1_PA"/>
</dbReference>
<dbReference type="AlphaFoldDB" id="N6UDR4"/>
<dbReference type="PROSITE" id="PS00135">
    <property type="entry name" value="TRYPSIN_SER"/>
    <property type="match status" value="1"/>
</dbReference>
<accession>N6UDR4</accession>
<evidence type="ECO:0000256" key="5">
    <source>
        <dbReference type="ARBA" id="ARBA00022801"/>
    </source>
</evidence>
<feature type="signal peptide" evidence="10">
    <location>
        <begin position="1"/>
        <end position="19"/>
    </location>
</feature>